<evidence type="ECO:0000256" key="9">
    <source>
        <dbReference type="RuleBase" id="RU361205"/>
    </source>
</evidence>
<dbReference type="Proteomes" id="UP000183447">
    <property type="component" value="Unassembled WGS sequence"/>
</dbReference>
<dbReference type="PROSITE" id="PS00792">
    <property type="entry name" value="DHPS_1"/>
    <property type="match status" value="1"/>
</dbReference>
<evidence type="ECO:0000259" key="10">
    <source>
        <dbReference type="PROSITE" id="PS50972"/>
    </source>
</evidence>
<dbReference type="PANTHER" id="PTHR20941:SF1">
    <property type="entry name" value="FOLIC ACID SYNTHESIS PROTEIN FOL1"/>
    <property type="match status" value="1"/>
</dbReference>
<dbReference type="GO" id="GO:0046872">
    <property type="term" value="F:metal ion binding"/>
    <property type="evidence" value="ECO:0007669"/>
    <property type="project" value="UniProtKB-KW"/>
</dbReference>
<dbReference type="InterPro" id="IPR045031">
    <property type="entry name" value="DHP_synth-like"/>
</dbReference>
<dbReference type="Pfam" id="PF00809">
    <property type="entry name" value="Pterin_bind"/>
    <property type="match status" value="1"/>
</dbReference>
<keyword evidence="5 9" id="KW-0808">Transferase</keyword>
<evidence type="ECO:0000256" key="4">
    <source>
        <dbReference type="ARBA" id="ARBA00012458"/>
    </source>
</evidence>
<reference evidence="11 12" key="1">
    <citation type="submission" date="2016-11" db="EMBL/GenBank/DDBJ databases">
        <authorList>
            <person name="Jaros S."/>
            <person name="Januszkiewicz K."/>
            <person name="Wedrychowicz H."/>
        </authorList>
    </citation>
    <scope>NUCLEOTIDE SEQUENCE [LARGE SCALE GENOMIC DNA]</scope>
    <source>
        <strain evidence="11 12">ATCC 23634</strain>
    </source>
</reference>
<organism evidence="11 12">
    <name type="scientific">Devosia enhydra</name>
    <dbReference type="NCBI Taxonomy" id="665118"/>
    <lineage>
        <taxon>Bacteria</taxon>
        <taxon>Pseudomonadati</taxon>
        <taxon>Pseudomonadota</taxon>
        <taxon>Alphaproteobacteria</taxon>
        <taxon>Hyphomicrobiales</taxon>
        <taxon>Devosiaceae</taxon>
        <taxon>Devosia</taxon>
    </lineage>
</organism>
<comment type="similarity">
    <text evidence="9">Belongs to the DHPS family.</text>
</comment>
<dbReference type="PROSITE" id="PS50972">
    <property type="entry name" value="PTERIN_BINDING"/>
    <property type="match status" value="1"/>
</dbReference>
<dbReference type="EMBL" id="FPKU01000001">
    <property type="protein sequence ID" value="SFZ82217.1"/>
    <property type="molecule type" value="Genomic_DNA"/>
</dbReference>
<dbReference type="EC" id="2.5.1.15" evidence="4 9"/>
<dbReference type="NCBIfam" id="TIGR01496">
    <property type="entry name" value="DHPS"/>
    <property type="match status" value="1"/>
</dbReference>
<dbReference type="PROSITE" id="PS00793">
    <property type="entry name" value="DHPS_2"/>
    <property type="match status" value="1"/>
</dbReference>
<accession>A0A1K2HV81</accession>
<evidence type="ECO:0000256" key="1">
    <source>
        <dbReference type="ARBA" id="ARBA00000012"/>
    </source>
</evidence>
<dbReference type="GO" id="GO:0004156">
    <property type="term" value="F:dihydropteroate synthase activity"/>
    <property type="evidence" value="ECO:0007669"/>
    <property type="project" value="UniProtKB-EC"/>
</dbReference>
<evidence type="ECO:0000256" key="8">
    <source>
        <dbReference type="ARBA" id="ARBA00022909"/>
    </source>
</evidence>
<evidence type="ECO:0000256" key="6">
    <source>
        <dbReference type="ARBA" id="ARBA00022723"/>
    </source>
</evidence>
<dbReference type="PANTHER" id="PTHR20941">
    <property type="entry name" value="FOLATE SYNTHESIS PROTEINS"/>
    <property type="match status" value="1"/>
</dbReference>
<dbReference type="InterPro" id="IPR006390">
    <property type="entry name" value="DHP_synth_dom"/>
</dbReference>
<keyword evidence="8 9" id="KW-0289">Folate biosynthesis</keyword>
<feature type="domain" description="Pterin-binding" evidence="10">
    <location>
        <begin position="24"/>
        <end position="272"/>
    </location>
</feature>
<proteinExistence type="inferred from homology"/>
<dbReference type="InterPro" id="IPR000489">
    <property type="entry name" value="Pterin-binding_dom"/>
</dbReference>
<dbReference type="CDD" id="cd00739">
    <property type="entry name" value="DHPS"/>
    <property type="match status" value="1"/>
</dbReference>
<evidence type="ECO:0000256" key="2">
    <source>
        <dbReference type="ARBA" id="ARBA00001946"/>
    </source>
</evidence>
<dbReference type="STRING" id="665118.SAMN02983003_0945"/>
<dbReference type="GO" id="GO:0046656">
    <property type="term" value="P:folic acid biosynthetic process"/>
    <property type="evidence" value="ECO:0007669"/>
    <property type="project" value="UniProtKB-KW"/>
</dbReference>
<comment type="function">
    <text evidence="9">Catalyzes the condensation of para-aminobenzoate (pABA) with 6-hydroxymethyl-7,8-dihydropterin diphosphate (DHPt-PP) to form 7,8-dihydropteroate (H2Pte), the immediate precursor of folate derivatives.</text>
</comment>
<dbReference type="SUPFAM" id="SSF51717">
    <property type="entry name" value="Dihydropteroate synthetase-like"/>
    <property type="match status" value="1"/>
</dbReference>
<dbReference type="UniPathway" id="UPA00077">
    <property type="reaction ID" value="UER00156"/>
</dbReference>
<name>A0A1K2HV81_9HYPH</name>
<evidence type="ECO:0000313" key="12">
    <source>
        <dbReference type="Proteomes" id="UP000183447"/>
    </source>
</evidence>
<dbReference type="AlphaFoldDB" id="A0A1K2HV81"/>
<keyword evidence="6 9" id="KW-0479">Metal-binding</keyword>
<comment type="cofactor">
    <cofactor evidence="2 9">
        <name>Mg(2+)</name>
        <dbReference type="ChEBI" id="CHEBI:18420"/>
    </cofactor>
</comment>
<evidence type="ECO:0000256" key="5">
    <source>
        <dbReference type="ARBA" id="ARBA00022679"/>
    </source>
</evidence>
<comment type="catalytic activity">
    <reaction evidence="1">
        <text>(7,8-dihydropterin-6-yl)methyl diphosphate + 4-aminobenzoate = 7,8-dihydropteroate + diphosphate</text>
        <dbReference type="Rhea" id="RHEA:19949"/>
        <dbReference type="ChEBI" id="CHEBI:17836"/>
        <dbReference type="ChEBI" id="CHEBI:17839"/>
        <dbReference type="ChEBI" id="CHEBI:33019"/>
        <dbReference type="ChEBI" id="CHEBI:72950"/>
        <dbReference type="EC" id="2.5.1.15"/>
    </reaction>
</comment>
<dbReference type="InterPro" id="IPR011005">
    <property type="entry name" value="Dihydropteroate_synth-like_sf"/>
</dbReference>
<keyword evidence="7 9" id="KW-0460">Magnesium</keyword>
<gene>
    <name evidence="11" type="ORF">SAMN02983003_0945</name>
</gene>
<evidence type="ECO:0000313" key="11">
    <source>
        <dbReference type="EMBL" id="SFZ82217.1"/>
    </source>
</evidence>
<evidence type="ECO:0000256" key="3">
    <source>
        <dbReference type="ARBA" id="ARBA00004763"/>
    </source>
</evidence>
<dbReference type="Gene3D" id="3.20.20.20">
    <property type="entry name" value="Dihydropteroate synthase-like"/>
    <property type="match status" value="1"/>
</dbReference>
<sequence>MTLPHSAHQIALPRGRVLSLGARPTIMGILNLTPDSFSDGGQHEGVDAGLVHAAAMVAEGADILDIGGESTRPGATLVPVQDELDRVVPALLALRASGMTLPISIDTYKPLVAHQALEAGADIINDVHGLQRAPEMAEIAALFGAPVIVMHWDEKRDPARDIMSAILAFFERSLRIAEAAGLERDKLILDPGFGFGKSLDENYAILRRLGELHVLGLPVLAGTSRKSMIGRLLDKPTDQRLSGTLATSVIAYGAGAHIFRVHDVAANRDALRVAHATAYGLEGA</sequence>
<dbReference type="GO" id="GO:0046654">
    <property type="term" value="P:tetrahydrofolate biosynthetic process"/>
    <property type="evidence" value="ECO:0007669"/>
    <property type="project" value="UniProtKB-UniPathway"/>
</dbReference>
<evidence type="ECO:0000256" key="7">
    <source>
        <dbReference type="ARBA" id="ARBA00022842"/>
    </source>
</evidence>
<dbReference type="GO" id="GO:0005829">
    <property type="term" value="C:cytosol"/>
    <property type="evidence" value="ECO:0007669"/>
    <property type="project" value="TreeGrafter"/>
</dbReference>
<comment type="pathway">
    <text evidence="3 9">Cofactor biosynthesis; tetrahydrofolate biosynthesis; 7,8-dihydrofolate from 2-amino-4-hydroxy-6-hydroxymethyl-7,8-dihydropteridine diphosphate and 4-aminobenzoate: step 1/2.</text>
</comment>
<protein>
    <recommendedName>
        <fullName evidence="4 9">Dihydropteroate synthase</fullName>
        <shortName evidence="9">DHPS</shortName>
        <ecNumber evidence="4 9">2.5.1.15</ecNumber>
    </recommendedName>
    <alternativeName>
        <fullName evidence="9">Dihydropteroate pyrophosphorylase</fullName>
    </alternativeName>
</protein>
<keyword evidence="12" id="KW-1185">Reference proteome</keyword>